<dbReference type="PANTHER" id="PTHR31904">
    <property type="entry name" value="BYPASS OF STOP CODON PROTEIN 5-RELATED"/>
    <property type="match status" value="1"/>
</dbReference>
<evidence type="ECO:0008006" key="6">
    <source>
        <dbReference type="Google" id="ProtNLM"/>
    </source>
</evidence>
<evidence type="ECO:0000313" key="5">
    <source>
        <dbReference type="Proteomes" id="UP000774326"/>
    </source>
</evidence>
<dbReference type="AlphaFoldDB" id="A0A9P8TN53"/>
<evidence type="ECO:0000313" key="4">
    <source>
        <dbReference type="EMBL" id="KAH3684441.1"/>
    </source>
</evidence>
<name>A0A9P8TN53_WICPI</name>
<dbReference type="InterPro" id="IPR007519">
    <property type="entry name" value="Bul1_N"/>
</dbReference>
<accession>A0A9P8TN53</accession>
<sequence length="752" mass="84098">MTLPNSKEKHQHTPLQGQQSNHTHTNPADTNNVDNSINESPVLLTSASTTSSQPSTPYDDPIFQKNVYFDVLPSFEMYHFLQYHTPANTEDDTPPLYTPSLLTCTDSSSCERHSTSVVNGTSSSTMGRSNSSVNGTSSTLFNTAAQSDYFSKNIVDNYQKLPEIDHKGISITIKITKNLPGPHTTNETESILKEYTSGDIVHGFAVIENKSAKRIPFRAFFVTLEGLSSVIDTKSKKMVQKKFLVMVDLSATWSSSSISSSAVNQEFVCGAIDRVDGCAFGLPDDRFLKPGMKYKKFFTFKLPYNVLDDRCLHDQNLHLLLPPSLGVNKLYKRGKYAHIQIDPMHKYGHKSVPGGGGPVAVDDMTNGLISIDYTINALFIDDQAPECKSQLTVIKHREHFLRFVPFGFSESSLSSKLVLQGFKGLVEMNLRNCQNFLEGDVKTKLSISQQTATQAQSCSSGGGPIQLPVRNSRSDPAKIVKYVSYQSNPSSSGSSIFGFSKSKKAIRQTIAGALTISTNIPQDSLPYIRPPLIKRNNKRDNTNSKAETKIIDQICLDLKFETNCLNGSALTLPELKDVSLSLLAVNIYSNGSIPIKLSHDILLDQQDETGNDLLSSFKSQFADYFQKYDEYEQKFKELEVPIESHFDKNLHKDLQAIKDLKFDCFAILNLFQVERPSSKQQQQRPETEWRQTSPTCYTKKIVIDFTLTRDQIKETLVPSFQSCLITRSYYIKVSLVFKTGMKTSLKIPVRVR</sequence>
<comment type="caution">
    <text evidence="4">The sequence shown here is derived from an EMBL/GenBank/DDBJ whole genome shotgun (WGS) entry which is preliminary data.</text>
</comment>
<dbReference type="InterPro" id="IPR022794">
    <property type="entry name" value="Bul1_C"/>
</dbReference>
<dbReference type="OrthoDB" id="3977431at2759"/>
<gene>
    <name evidence="4" type="ORF">WICPIJ_004588</name>
</gene>
<keyword evidence="5" id="KW-1185">Reference proteome</keyword>
<reference evidence="4" key="1">
    <citation type="journal article" date="2021" name="Open Biol.">
        <title>Shared evolutionary footprints suggest mitochondrial oxidative damage underlies multiple complex I losses in fungi.</title>
        <authorList>
            <person name="Schikora-Tamarit M.A."/>
            <person name="Marcet-Houben M."/>
            <person name="Nosek J."/>
            <person name="Gabaldon T."/>
        </authorList>
    </citation>
    <scope>NUCLEOTIDE SEQUENCE</scope>
    <source>
        <strain evidence="4">CBS2887</strain>
    </source>
</reference>
<feature type="domain" description="Bul1 N-terminal" evidence="2">
    <location>
        <begin position="64"/>
        <end position="438"/>
    </location>
</feature>
<evidence type="ECO:0000256" key="1">
    <source>
        <dbReference type="SAM" id="MobiDB-lite"/>
    </source>
</evidence>
<feature type="region of interest" description="Disordered" evidence="1">
    <location>
        <begin position="1"/>
        <end position="37"/>
    </location>
</feature>
<dbReference type="Proteomes" id="UP000774326">
    <property type="component" value="Unassembled WGS sequence"/>
</dbReference>
<feature type="domain" description="Bul1 C-terminal" evidence="3">
    <location>
        <begin position="541"/>
        <end position="665"/>
    </location>
</feature>
<organism evidence="4 5">
    <name type="scientific">Wickerhamomyces pijperi</name>
    <name type="common">Yeast</name>
    <name type="synonym">Pichia pijperi</name>
    <dbReference type="NCBI Taxonomy" id="599730"/>
    <lineage>
        <taxon>Eukaryota</taxon>
        <taxon>Fungi</taxon>
        <taxon>Dikarya</taxon>
        <taxon>Ascomycota</taxon>
        <taxon>Saccharomycotina</taxon>
        <taxon>Saccharomycetes</taxon>
        <taxon>Phaffomycetales</taxon>
        <taxon>Wickerhamomycetaceae</taxon>
        <taxon>Wickerhamomyces</taxon>
    </lineage>
</organism>
<dbReference type="PANTHER" id="PTHR31904:SF1">
    <property type="entry name" value="BYPASS OF STOP CODON PROTEIN 5-RELATED"/>
    <property type="match status" value="1"/>
</dbReference>
<feature type="compositionally biased region" description="Polar residues" evidence="1">
    <location>
        <begin position="13"/>
        <end position="37"/>
    </location>
</feature>
<dbReference type="EMBL" id="JAEUBG010002507">
    <property type="protein sequence ID" value="KAH3684441.1"/>
    <property type="molecule type" value="Genomic_DNA"/>
</dbReference>
<dbReference type="Pfam" id="PF04426">
    <property type="entry name" value="Bul1_C"/>
    <property type="match status" value="2"/>
</dbReference>
<dbReference type="Pfam" id="PF04425">
    <property type="entry name" value="Bul1_N"/>
    <property type="match status" value="1"/>
</dbReference>
<evidence type="ECO:0000259" key="2">
    <source>
        <dbReference type="Pfam" id="PF04425"/>
    </source>
</evidence>
<evidence type="ECO:0000259" key="3">
    <source>
        <dbReference type="Pfam" id="PF04426"/>
    </source>
</evidence>
<dbReference type="InterPro" id="IPR039634">
    <property type="entry name" value="Bul1-like"/>
</dbReference>
<feature type="domain" description="Bul1 C-terminal" evidence="3">
    <location>
        <begin position="677"/>
        <end position="752"/>
    </location>
</feature>
<reference evidence="4" key="2">
    <citation type="submission" date="2021-01" db="EMBL/GenBank/DDBJ databases">
        <authorList>
            <person name="Schikora-Tamarit M.A."/>
        </authorList>
    </citation>
    <scope>NUCLEOTIDE SEQUENCE</scope>
    <source>
        <strain evidence="4">CBS2887</strain>
    </source>
</reference>
<protein>
    <recommendedName>
        <fullName evidence="6">Bul1 N-terminal domain-containing protein</fullName>
    </recommendedName>
</protein>
<proteinExistence type="predicted"/>